<reference evidence="1" key="1">
    <citation type="submission" date="2021-01" db="EMBL/GenBank/DDBJ databases">
        <authorList>
            <person name="Corre E."/>
            <person name="Pelletier E."/>
            <person name="Niang G."/>
            <person name="Scheremetjew M."/>
            <person name="Finn R."/>
            <person name="Kale V."/>
            <person name="Holt S."/>
            <person name="Cochrane G."/>
            <person name="Meng A."/>
            <person name="Brown T."/>
            <person name="Cohen L."/>
        </authorList>
    </citation>
    <scope>NUCLEOTIDE SEQUENCE</scope>
    <source>
        <strain evidence="1">CCMP1756</strain>
    </source>
</reference>
<gene>
    <name evidence="1" type="ORF">PCAL00307_LOCUS5333</name>
    <name evidence="2" type="ORF">PECAL_4P13290</name>
</gene>
<dbReference type="OrthoDB" id="417678at2759"/>
<name>A0A7S3ZPK2_9STRA</name>
<evidence type="ECO:0000313" key="1">
    <source>
        <dbReference type="EMBL" id="CAE0689898.1"/>
    </source>
</evidence>
<organism evidence="1">
    <name type="scientific">Pelagomonas calceolata</name>
    <dbReference type="NCBI Taxonomy" id="35677"/>
    <lineage>
        <taxon>Eukaryota</taxon>
        <taxon>Sar</taxon>
        <taxon>Stramenopiles</taxon>
        <taxon>Ochrophyta</taxon>
        <taxon>Pelagophyceae</taxon>
        <taxon>Pelagomonadales</taxon>
        <taxon>Pelagomonadaceae</taxon>
        <taxon>Pelagomonas</taxon>
    </lineage>
</organism>
<reference evidence="2" key="2">
    <citation type="submission" date="2021-11" db="EMBL/GenBank/DDBJ databases">
        <authorList>
            <consortium name="Genoscope - CEA"/>
            <person name="William W."/>
        </authorList>
    </citation>
    <scope>NUCLEOTIDE SEQUENCE</scope>
</reference>
<dbReference type="PANTHER" id="PTHR36960:SF1">
    <property type="entry name" value="SI:DKEY-32E6.3"/>
    <property type="match status" value="1"/>
</dbReference>
<dbReference type="Proteomes" id="UP000789595">
    <property type="component" value="Unassembled WGS sequence"/>
</dbReference>
<dbReference type="PANTHER" id="PTHR36960">
    <property type="entry name" value="SI:DKEY-32E6.3"/>
    <property type="match status" value="1"/>
</dbReference>
<dbReference type="EMBL" id="CAKKNE010000004">
    <property type="protein sequence ID" value="CAH0374070.1"/>
    <property type="molecule type" value="Genomic_DNA"/>
</dbReference>
<keyword evidence="3" id="KW-1185">Reference proteome</keyword>
<protein>
    <submittedName>
        <fullName evidence="1">Uncharacterized protein</fullName>
    </submittedName>
</protein>
<accession>A0A7S3ZPK2</accession>
<evidence type="ECO:0000313" key="3">
    <source>
        <dbReference type="Proteomes" id="UP000789595"/>
    </source>
</evidence>
<dbReference type="AlphaFoldDB" id="A0A7S3ZPK2"/>
<sequence length="366" mass="41297">MASLTTSAAPRLVLHFDVNETIMVADPAGGDSFEDVLNKMLAKTAFVRRKDGASLHDEWKDGAAAPDELEWRDGVSLHDDRGDPEQALWLRWEKPDDGSRAFRWDEVHRKTFTETFKRFSGIKQELAAQLRLPPGDWDACFKTDDGQHHRFLPAFFETLRVLLDSGRDVSLVIRTFGSDGPTVALALRAWIAGRHPTVKAPQQAPDWVQRDRIFAGKYDAEGRYTLTPPLNDDGRGACLDEAAAVALMEEPRSATVIRDDYAWWAKHDEAPAAGKPFWITRGSDCHHIFFDDHIRNSDRKSIVAARCRSAPGEAFQPLDGPATRALHGAYLVRVPTLLPVRDQRWFLDRIRECEQRRLELLGPLLA</sequence>
<dbReference type="EMBL" id="HBIW01006410">
    <property type="protein sequence ID" value="CAE0689898.1"/>
    <property type="molecule type" value="Transcribed_RNA"/>
</dbReference>
<evidence type="ECO:0000313" key="2">
    <source>
        <dbReference type="EMBL" id="CAH0374070.1"/>
    </source>
</evidence>
<proteinExistence type="predicted"/>